<sequence>MSYGRLSIPLPHQLVSTAKTRPSVCIC</sequence>
<name>A0A0E9W5Z4_ANGAN</name>
<dbReference type="AlphaFoldDB" id="A0A0E9W5Z4"/>
<accession>A0A0E9W5Z4</accession>
<reference evidence="1" key="1">
    <citation type="submission" date="2014-11" db="EMBL/GenBank/DDBJ databases">
        <authorList>
            <person name="Amaro Gonzalez C."/>
        </authorList>
    </citation>
    <scope>NUCLEOTIDE SEQUENCE</scope>
</reference>
<reference evidence="1" key="2">
    <citation type="journal article" date="2015" name="Fish Shellfish Immunol.">
        <title>Early steps in the European eel (Anguilla anguilla)-Vibrio vulnificus interaction in the gills: Role of the RtxA13 toxin.</title>
        <authorList>
            <person name="Callol A."/>
            <person name="Pajuelo D."/>
            <person name="Ebbesson L."/>
            <person name="Teles M."/>
            <person name="MacKenzie S."/>
            <person name="Amaro C."/>
        </authorList>
    </citation>
    <scope>NUCLEOTIDE SEQUENCE</scope>
</reference>
<evidence type="ECO:0000313" key="1">
    <source>
        <dbReference type="EMBL" id="JAH85767.1"/>
    </source>
</evidence>
<organism evidence="1">
    <name type="scientific">Anguilla anguilla</name>
    <name type="common">European freshwater eel</name>
    <name type="synonym">Muraena anguilla</name>
    <dbReference type="NCBI Taxonomy" id="7936"/>
    <lineage>
        <taxon>Eukaryota</taxon>
        <taxon>Metazoa</taxon>
        <taxon>Chordata</taxon>
        <taxon>Craniata</taxon>
        <taxon>Vertebrata</taxon>
        <taxon>Euteleostomi</taxon>
        <taxon>Actinopterygii</taxon>
        <taxon>Neopterygii</taxon>
        <taxon>Teleostei</taxon>
        <taxon>Anguilliformes</taxon>
        <taxon>Anguillidae</taxon>
        <taxon>Anguilla</taxon>
    </lineage>
</organism>
<proteinExistence type="predicted"/>
<protein>
    <submittedName>
        <fullName evidence="1">Uncharacterized protein</fullName>
    </submittedName>
</protein>
<dbReference type="EMBL" id="GBXM01022810">
    <property type="protein sequence ID" value="JAH85767.1"/>
    <property type="molecule type" value="Transcribed_RNA"/>
</dbReference>